<keyword evidence="1" id="KW-0472">Membrane</keyword>
<feature type="chain" id="PRO_5005582796" evidence="2">
    <location>
        <begin position="22"/>
        <end position="156"/>
    </location>
</feature>
<organism evidence="3">
    <name type="scientific">Octopus bimaculoides</name>
    <name type="common">California two-spotted octopus</name>
    <dbReference type="NCBI Taxonomy" id="37653"/>
    <lineage>
        <taxon>Eukaryota</taxon>
        <taxon>Metazoa</taxon>
        <taxon>Spiralia</taxon>
        <taxon>Lophotrochozoa</taxon>
        <taxon>Mollusca</taxon>
        <taxon>Cephalopoda</taxon>
        <taxon>Coleoidea</taxon>
        <taxon>Octopodiformes</taxon>
        <taxon>Octopoda</taxon>
        <taxon>Incirrata</taxon>
        <taxon>Octopodidae</taxon>
        <taxon>Octopus</taxon>
    </lineage>
</organism>
<name>A0A0L8G6X0_OCTBM</name>
<reference evidence="3" key="1">
    <citation type="submission" date="2015-07" db="EMBL/GenBank/DDBJ databases">
        <title>MeaNS - Measles Nucleotide Surveillance Program.</title>
        <authorList>
            <person name="Tran T."/>
            <person name="Druce J."/>
        </authorList>
    </citation>
    <scope>NUCLEOTIDE SEQUENCE</scope>
    <source>
        <strain evidence="3">UCB-OBI-ISO-001</strain>
        <tissue evidence="3">Gonad</tissue>
    </source>
</reference>
<proteinExistence type="predicted"/>
<gene>
    <name evidence="3" type="ORF">OCBIM_22038954mg</name>
</gene>
<dbReference type="OrthoDB" id="10328723at2759"/>
<dbReference type="EMBL" id="KQ423493">
    <property type="protein sequence ID" value="KOF72782.1"/>
    <property type="molecule type" value="Genomic_DNA"/>
</dbReference>
<keyword evidence="2" id="KW-0732">Signal</keyword>
<accession>A0A0L8G6X0</accession>
<evidence type="ECO:0000256" key="1">
    <source>
        <dbReference type="SAM" id="Phobius"/>
    </source>
</evidence>
<evidence type="ECO:0000256" key="2">
    <source>
        <dbReference type="SAM" id="SignalP"/>
    </source>
</evidence>
<sequence length="156" mass="17593">MKYRSLMFLLQCVTILHFVTAQDPETASKDLAINTGASDSMNYDNCSYSIIPSKPTVSLLQDEVKQMVFNNDVEKTIFKKVKEDTTIGKDDIKHPVDRKHEEDLATAEKEDKETMFGKFVQYIKSCASPGNASLIFPSIYVLFVVVVTGLQMSSYF</sequence>
<feature type="signal peptide" evidence="2">
    <location>
        <begin position="1"/>
        <end position="21"/>
    </location>
</feature>
<feature type="transmembrane region" description="Helical" evidence="1">
    <location>
        <begin position="134"/>
        <end position="152"/>
    </location>
</feature>
<evidence type="ECO:0000313" key="3">
    <source>
        <dbReference type="EMBL" id="KOF72782.1"/>
    </source>
</evidence>
<keyword evidence="1" id="KW-1133">Transmembrane helix</keyword>
<protein>
    <submittedName>
        <fullName evidence="3">Uncharacterized protein</fullName>
    </submittedName>
</protein>
<dbReference type="AlphaFoldDB" id="A0A0L8G6X0"/>
<keyword evidence="1" id="KW-0812">Transmembrane</keyword>